<evidence type="ECO:0000313" key="7">
    <source>
        <dbReference type="Proteomes" id="UP000269883"/>
    </source>
</evidence>
<dbReference type="Pfam" id="PF00271">
    <property type="entry name" value="Helicase_C"/>
    <property type="match status" value="1"/>
</dbReference>
<dbReference type="PROSITE" id="PS51194">
    <property type="entry name" value="HELICASE_CTER"/>
    <property type="match status" value="1"/>
</dbReference>
<dbReference type="Pfam" id="PF00176">
    <property type="entry name" value="SNF2-rel_dom"/>
    <property type="match status" value="1"/>
</dbReference>
<dbReference type="InterPro" id="IPR007527">
    <property type="entry name" value="Znf_SWIM"/>
</dbReference>
<dbReference type="PANTHER" id="PTHR10799">
    <property type="entry name" value="SNF2/RAD54 HELICASE FAMILY"/>
    <property type="match status" value="1"/>
</dbReference>
<dbReference type="InterPro" id="IPR013663">
    <property type="entry name" value="Helicase_SWF/SNF/SWI_bac"/>
</dbReference>
<dbReference type="Proteomes" id="UP000269883">
    <property type="component" value="Chromosome"/>
</dbReference>
<name>A0A2Z6AXR9_9BACT</name>
<keyword evidence="2" id="KW-0479">Metal-binding</keyword>
<dbReference type="Gene3D" id="3.40.50.10810">
    <property type="entry name" value="Tandem AAA-ATPase domain"/>
    <property type="match status" value="1"/>
</dbReference>
<keyword evidence="2" id="KW-0862">Zinc</keyword>
<dbReference type="InterPro" id="IPR027417">
    <property type="entry name" value="P-loop_NTPase"/>
</dbReference>
<dbReference type="InterPro" id="IPR001650">
    <property type="entry name" value="Helicase_C-like"/>
</dbReference>
<keyword evidence="7" id="KW-1185">Reference proteome</keyword>
<evidence type="ECO:0000259" key="3">
    <source>
        <dbReference type="PROSITE" id="PS50966"/>
    </source>
</evidence>
<evidence type="ECO:0000259" key="4">
    <source>
        <dbReference type="PROSITE" id="PS51192"/>
    </source>
</evidence>
<dbReference type="AlphaFoldDB" id="A0A2Z6AXR9"/>
<dbReference type="OrthoDB" id="9814088at2"/>
<dbReference type="Gene3D" id="3.40.50.300">
    <property type="entry name" value="P-loop containing nucleotide triphosphate hydrolases"/>
    <property type="match status" value="1"/>
</dbReference>
<dbReference type="InterPro" id="IPR014001">
    <property type="entry name" value="Helicase_ATP-bd"/>
</dbReference>
<reference evidence="6 7" key="1">
    <citation type="journal article" date="2018" name="Sci. Adv.">
        <title>Multi-heme cytochromes provide a pathway for survival in energy-limited environments.</title>
        <authorList>
            <person name="Deng X."/>
            <person name="Dohmae N."/>
            <person name="Nealson K.H."/>
            <person name="Hashimoto K."/>
            <person name="Okamoto A."/>
        </authorList>
    </citation>
    <scope>NUCLEOTIDE SEQUENCE [LARGE SCALE GENOMIC DNA]</scope>
    <source>
        <strain evidence="6 7">IS5</strain>
    </source>
</reference>
<keyword evidence="1" id="KW-0378">Hydrolase</keyword>
<dbReference type="InterPro" id="IPR000330">
    <property type="entry name" value="SNF2_N"/>
</dbReference>
<dbReference type="GO" id="GO:0016787">
    <property type="term" value="F:hydrolase activity"/>
    <property type="evidence" value="ECO:0007669"/>
    <property type="project" value="UniProtKB-KW"/>
</dbReference>
<keyword evidence="2" id="KW-0863">Zinc-finger</keyword>
<dbReference type="PROSITE" id="PS51192">
    <property type="entry name" value="HELICASE_ATP_BIND_1"/>
    <property type="match status" value="1"/>
</dbReference>
<gene>
    <name evidence="6" type="ORF">DFE_1321</name>
</gene>
<dbReference type="EMBL" id="AP017378">
    <property type="protein sequence ID" value="BBD08047.1"/>
    <property type="molecule type" value="Genomic_DNA"/>
</dbReference>
<protein>
    <submittedName>
        <fullName evidence="6">SNF2-like protein</fullName>
    </submittedName>
</protein>
<feature type="domain" description="Helicase C-terminal" evidence="5">
    <location>
        <begin position="906"/>
        <end position="1062"/>
    </location>
</feature>
<dbReference type="PROSITE" id="PS50966">
    <property type="entry name" value="ZF_SWIM"/>
    <property type="match status" value="1"/>
</dbReference>
<evidence type="ECO:0000259" key="5">
    <source>
        <dbReference type="PROSITE" id="PS51194"/>
    </source>
</evidence>
<dbReference type="InterPro" id="IPR038718">
    <property type="entry name" value="SNF2-like_sf"/>
</dbReference>
<dbReference type="InterPro" id="IPR049730">
    <property type="entry name" value="SNF2/RAD54-like_C"/>
</dbReference>
<dbReference type="GO" id="GO:0005524">
    <property type="term" value="F:ATP binding"/>
    <property type="evidence" value="ECO:0007669"/>
    <property type="project" value="InterPro"/>
</dbReference>
<evidence type="ECO:0000256" key="2">
    <source>
        <dbReference type="PROSITE-ProRule" id="PRU00325"/>
    </source>
</evidence>
<dbReference type="SMART" id="SM00490">
    <property type="entry name" value="HELICc"/>
    <property type="match status" value="1"/>
</dbReference>
<accession>A0A2Z6AXR9</accession>
<feature type="domain" description="Helicase ATP-binding" evidence="4">
    <location>
        <begin position="618"/>
        <end position="777"/>
    </location>
</feature>
<dbReference type="RefSeq" id="WP_126377830.1">
    <property type="nucleotide sequence ID" value="NZ_AP017378.1"/>
</dbReference>
<sequence length="1068" mass="122754">MDSPDEKVVESLLQEFINFTVPDYIVEGARNILSSGGVQKLSLNKREGYWDVEGQIQGDDFQSYSPELGLNLGEGTINFYCNCPDSFSGVCRHVAATALKLHQTFEVKEDGTPGPIRSDWRQTFRSYFATEPEPEAGKHYLLFRFYPEHGRLQVAFFRARQNKSGLSTVQNEVTLEQIIANPDWCEMSPMLPMVAEQISHYLDYAGHRVEIPSGLHSWFFRTIRDEYYLFMGETEQPVRIQSKTMRLRLSPVLTDDGLSFEVLLGREGKVPFPIGGEEVFFYGRTPIWVCWKQAFYPVQTSLSPELIMEMAEAPPIIPQDAISEFLDRVWTKLPASDLHNQDQFLEKMKPIFVPAQYKPKLYLDEEGSLLTMRISNVYETEHGEAVLTGPNPDLQTGSYQYSGKSYLILRAQDEESDLTQQLVDMNFQPRNNENWFLEPEEAINFLLDSYPNLVEKYRIYGEKNLARYKVRLTTPNIVAEVETEEGEKWFNLDLAVDYDGQRVPIDIIWDAWTSGKRYVQLKDGTYTSLPESWLKKLGHKLKAMGLDPDEPPKTEYKQFEAPVLDKILEDLPDVTVDSFWENLRSKIHSFEEIETLPQPKGLQAELRPYQAQGLSFMYFLKEYGFGGILADEMGLGKTIQTLSFIQYMRERGQEGPNLIVMPTSVLPNWAREADKFVPDLKQLTIYGSRRENLFKQIEGADLVLTTYALMRRDLEELQKYEFNSVILDEAQNIKNPNTITARSVRQLDSKLRVCLSGTPIENNLFELWSLFEFLMPGFLGSQHSFQRGIVKPIKDGDEETLDYLRSRVKPFILRRTKAEVAKDLPPKIENVQYCALAEEQMELYSALAKKLKNQVLKDVDDKGMAKSQMSILDALLKLRQICCHPRLLKLDIPGVSTNLPSGKFDAFKDMIQDIIEEGHKVLVFSQFVPMLHIIRSWLQISDIPFSYLDGASKDRFEQVDNFNNNPDIPIFLISLKAGGTGLNLTSADYVIHYDPWWNPAVESQATDRTHRIGQTRQVFSYKMICQNTVEEKILQLQDMKRGVAESIIPGKDTWKSLTRDDLEMLFDV</sequence>
<dbReference type="CDD" id="cd18793">
    <property type="entry name" value="SF2_C_SNF"/>
    <property type="match status" value="1"/>
</dbReference>
<dbReference type="SMART" id="SM00487">
    <property type="entry name" value="DEXDc"/>
    <property type="match status" value="1"/>
</dbReference>
<dbReference type="CDD" id="cd18012">
    <property type="entry name" value="DEXQc_arch_SWI2_SNF2"/>
    <property type="match status" value="1"/>
</dbReference>
<evidence type="ECO:0000313" key="6">
    <source>
        <dbReference type="EMBL" id="BBD08047.1"/>
    </source>
</evidence>
<proteinExistence type="predicted"/>
<dbReference type="KEGG" id="dfl:DFE_1321"/>
<dbReference type="Pfam" id="PF08455">
    <property type="entry name" value="SNF2_assoc"/>
    <property type="match status" value="1"/>
</dbReference>
<feature type="domain" description="SWIM-type" evidence="3">
    <location>
        <begin position="66"/>
        <end position="102"/>
    </location>
</feature>
<dbReference type="SUPFAM" id="SSF52540">
    <property type="entry name" value="P-loop containing nucleoside triphosphate hydrolases"/>
    <property type="match status" value="2"/>
</dbReference>
<organism evidence="6 7">
    <name type="scientific">Desulfovibrio ferrophilus</name>
    <dbReference type="NCBI Taxonomy" id="241368"/>
    <lineage>
        <taxon>Bacteria</taxon>
        <taxon>Pseudomonadati</taxon>
        <taxon>Thermodesulfobacteriota</taxon>
        <taxon>Desulfovibrionia</taxon>
        <taxon>Desulfovibrionales</taxon>
        <taxon>Desulfovibrionaceae</taxon>
        <taxon>Desulfovibrio</taxon>
    </lineage>
</organism>
<dbReference type="GO" id="GO:0008270">
    <property type="term" value="F:zinc ion binding"/>
    <property type="evidence" value="ECO:0007669"/>
    <property type="project" value="UniProtKB-KW"/>
</dbReference>
<evidence type="ECO:0000256" key="1">
    <source>
        <dbReference type="ARBA" id="ARBA00022801"/>
    </source>
</evidence>